<keyword evidence="6" id="KW-1185">Reference proteome</keyword>
<evidence type="ECO:0000259" key="2">
    <source>
        <dbReference type="Pfam" id="PF01266"/>
    </source>
</evidence>
<gene>
    <name evidence="5" type="ORF">HLH35_13550</name>
</gene>
<dbReference type="PRINTS" id="PR00411">
    <property type="entry name" value="PNDRDTASEI"/>
</dbReference>
<organism evidence="5 6">
    <name type="scientific">Gluconacetobacter asukensis</name>
    <dbReference type="NCBI Taxonomy" id="1017181"/>
    <lineage>
        <taxon>Bacteria</taxon>
        <taxon>Pseudomonadati</taxon>
        <taxon>Pseudomonadota</taxon>
        <taxon>Alphaproteobacteria</taxon>
        <taxon>Acetobacterales</taxon>
        <taxon>Acetobacteraceae</taxon>
        <taxon>Gluconacetobacter</taxon>
    </lineage>
</organism>
<dbReference type="Pfam" id="PF07992">
    <property type="entry name" value="Pyr_redox_2"/>
    <property type="match status" value="1"/>
</dbReference>
<evidence type="ECO:0000313" key="6">
    <source>
        <dbReference type="Proteomes" id="UP000577891"/>
    </source>
</evidence>
<evidence type="ECO:0000259" key="3">
    <source>
        <dbReference type="Pfam" id="PF04324"/>
    </source>
</evidence>
<dbReference type="GO" id="GO:0051536">
    <property type="term" value="F:iron-sulfur cluster binding"/>
    <property type="evidence" value="ECO:0007669"/>
    <property type="project" value="InterPro"/>
</dbReference>
<dbReference type="InterPro" id="IPR041854">
    <property type="entry name" value="BFD-like_2Fe2S-bd_dom_sf"/>
</dbReference>
<dbReference type="Pfam" id="PF04324">
    <property type="entry name" value="Fer2_BFD"/>
    <property type="match status" value="1"/>
</dbReference>
<dbReference type="SUPFAM" id="SSF54292">
    <property type="entry name" value="2Fe-2S ferredoxin-like"/>
    <property type="match status" value="1"/>
</dbReference>
<dbReference type="Pfam" id="PF13510">
    <property type="entry name" value="Fer2_4"/>
    <property type="match status" value="1"/>
</dbReference>
<reference evidence="5 6" key="1">
    <citation type="submission" date="2020-04" db="EMBL/GenBank/DDBJ databases">
        <title>Description of novel Gluconacetobacter.</title>
        <authorList>
            <person name="Sombolestani A."/>
        </authorList>
    </citation>
    <scope>NUCLEOTIDE SEQUENCE [LARGE SCALE GENOMIC DNA]</scope>
    <source>
        <strain evidence="5 6">LMG 27724</strain>
    </source>
</reference>
<dbReference type="PANTHER" id="PTHR42949:SF3">
    <property type="entry name" value="ANAEROBIC GLYCEROL-3-PHOSPHATE DEHYDROGENASE SUBUNIT B"/>
    <property type="match status" value="1"/>
</dbReference>
<dbReference type="InterPro" id="IPR023753">
    <property type="entry name" value="FAD/NAD-binding_dom"/>
</dbReference>
<accession>A0A7W4J1T4</accession>
<name>A0A7W4J1T4_9PROT</name>
<keyword evidence="1" id="KW-0560">Oxidoreductase</keyword>
<dbReference type="Gene3D" id="3.50.50.60">
    <property type="entry name" value="FAD/NAD(P)-binding domain"/>
    <property type="match status" value="2"/>
</dbReference>
<dbReference type="InterPro" id="IPR006076">
    <property type="entry name" value="FAD-dep_OxRdtase"/>
</dbReference>
<feature type="domain" description="FAD/NAD(P)-binding" evidence="4">
    <location>
        <begin position="106"/>
        <end position="378"/>
    </location>
</feature>
<evidence type="ECO:0000313" key="5">
    <source>
        <dbReference type="EMBL" id="MBB2173131.1"/>
    </source>
</evidence>
<dbReference type="CDD" id="cd19946">
    <property type="entry name" value="GlpA-like_Fer2_BFD-like"/>
    <property type="match status" value="1"/>
</dbReference>
<evidence type="ECO:0000259" key="4">
    <source>
        <dbReference type="Pfam" id="PF07992"/>
    </source>
</evidence>
<evidence type="ECO:0000256" key="1">
    <source>
        <dbReference type="ARBA" id="ARBA00023002"/>
    </source>
</evidence>
<dbReference type="InterPro" id="IPR036188">
    <property type="entry name" value="FAD/NAD-bd_sf"/>
</dbReference>
<sequence length="961" mass="99764">MEGGIAFRFEGQDLAARPGQSVTAALLMHGVLAHRTVRDGTRRGPLCGIGACHECLLEIDGRLSQRGCMTTVCAGMEVRHARSLPDAGEAVPLGAVPDAIGVERCDVLVVGAGPAGIVAGRLMAAGGLDVLVVDERHGPGGQYFKQDAVSGRAPDGQARQGGKAVAALKDSGARIWTDTLVWGAFREGTELRVGILRRGRAGYIVPRHVVIATGAQEMPRPRPGWTLPGVMTTGAAQTMLRAYDTPLPGRIVIAGNGPLNLQLAAELIGRGASVVALVEAAAPPWTRPALAARLSVASPLLAAAGGRHLSRLRAARVPVLWGSRLVRIEGAGRAQVAIVAEPDGRECRLEADAVCLGDGFVPANELARLLGCAHSVSGWPVPHPEAGRLAEGTTDQADVSIIGEAGRFGGAALAQAQGALCAGRLLSLFGKTGPAAESRAARRRFRHAERFQDLLWRLYAPVADLPVPADDTILCRCEGLSAAGIRAQCARDEVQDIATLKRATRSGMGRCQGRFCQPALAAMLPAPTGEMDFAAPQMPLRPIPLAALAVEKPEWRGHRRVEIPSALPKGGVSAPVSGNVQVTDVVVIGAGIVGLFTALFLAQAGRRVVVLERGRPGALASGGNAGSLHAQLMAFDDSAGADGPSLPARTLALQRESIGMWQSMVPFFDRDLEIKVCGGLAVAESEADMARLRAKVAVEQSLGVASCMVDSQELRAIEPALGAGFPGGAYCSEEGKINPMAATLAVMARAKDVGVTIRPLSPVAAITRETNGFRIVAQDGRAWSAGAVVNAAGAYAGEVAGLVGRRLPVFGAPLQMVVTEPVAPLVGSLLAHASRHLTLKQAANGTLLIGGGWSAGLDAVHGHPRPLRDSLEGNLWVARKLVPALGSVHVVRSWAAMNIDIDGAPILGESPDVPGFYNAVTANGVTLAPAMGRSVADMVLGTGRRADLDIFSPRRFHGGCA</sequence>
<dbReference type="Pfam" id="PF01266">
    <property type="entry name" value="DAO"/>
    <property type="match status" value="1"/>
</dbReference>
<dbReference type="Proteomes" id="UP000577891">
    <property type="component" value="Unassembled WGS sequence"/>
</dbReference>
<dbReference type="PANTHER" id="PTHR42949">
    <property type="entry name" value="ANAEROBIC GLYCEROL-3-PHOSPHATE DEHYDROGENASE SUBUNIT B"/>
    <property type="match status" value="1"/>
</dbReference>
<comment type="caution">
    <text evidence="5">The sequence shown here is derived from an EMBL/GenBank/DDBJ whole genome shotgun (WGS) entry which is preliminary data.</text>
</comment>
<dbReference type="Gene3D" id="3.10.20.440">
    <property type="entry name" value="2Fe-2S iron-sulphur cluster binding domain, sarcosine oxidase, alpha subunit, N-terminal domain"/>
    <property type="match status" value="1"/>
</dbReference>
<dbReference type="Gene3D" id="3.30.9.10">
    <property type="entry name" value="D-Amino Acid Oxidase, subunit A, domain 2"/>
    <property type="match status" value="1"/>
</dbReference>
<dbReference type="GO" id="GO:0016491">
    <property type="term" value="F:oxidoreductase activity"/>
    <property type="evidence" value="ECO:0007669"/>
    <property type="project" value="UniProtKB-KW"/>
</dbReference>
<dbReference type="InterPro" id="IPR051691">
    <property type="entry name" value="Metab_Enz_Cyan_OpOx_G3PDH"/>
</dbReference>
<feature type="domain" description="FAD dependent oxidoreductase" evidence="2">
    <location>
        <begin position="584"/>
        <end position="938"/>
    </location>
</feature>
<dbReference type="AlphaFoldDB" id="A0A7W4J1T4"/>
<dbReference type="PRINTS" id="PR00368">
    <property type="entry name" value="FADPNR"/>
</dbReference>
<dbReference type="SUPFAM" id="SSF51905">
    <property type="entry name" value="FAD/NAD(P)-binding domain"/>
    <property type="match status" value="2"/>
</dbReference>
<feature type="domain" description="BFD-like [2Fe-2S]-binding" evidence="3">
    <location>
        <begin position="473"/>
        <end position="524"/>
    </location>
</feature>
<dbReference type="EMBL" id="JABEQE010000012">
    <property type="protein sequence ID" value="MBB2173131.1"/>
    <property type="molecule type" value="Genomic_DNA"/>
</dbReference>
<dbReference type="Gene3D" id="1.10.10.1100">
    <property type="entry name" value="BFD-like [2Fe-2S]-binding domain"/>
    <property type="match status" value="1"/>
</dbReference>
<dbReference type="RefSeq" id="WP_182979645.1">
    <property type="nucleotide sequence ID" value="NZ_BAABGB010000026.1"/>
</dbReference>
<dbReference type="InterPro" id="IPR036010">
    <property type="entry name" value="2Fe-2S_ferredoxin-like_sf"/>
</dbReference>
<dbReference type="InterPro" id="IPR007419">
    <property type="entry name" value="BFD-like_2Fe2S-bd_dom"/>
</dbReference>
<dbReference type="InterPro" id="IPR042204">
    <property type="entry name" value="2Fe-2S-bd_N"/>
</dbReference>
<proteinExistence type="predicted"/>
<protein>
    <submittedName>
        <fullName evidence="5">FAD-dependent oxidoreductase</fullName>
    </submittedName>
</protein>